<name>A0A6S6VK31_9PLEO</name>
<feature type="compositionally biased region" description="Pro residues" evidence="1">
    <location>
        <begin position="242"/>
        <end position="267"/>
    </location>
</feature>
<dbReference type="EMBL" id="HG992978">
    <property type="protein sequence ID" value="CAE7012961.1"/>
    <property type="molecule type" value="Genomic_DNA"/>
</dbReference>
<feature type="region of interest" description="Disordered" evidence="1">
    <location>
        <begin position="220"/>
        <end position="267"/>
    </location>
</feature>
<dbReference type="Proteomes" id="UP000472372">
    <property type="component" value="Chromosome 2"/>
</dbReference>
<protein>
    <submittedName>
        <fullName evidence="2">Uncharacterized protein</fullName>
    </submittedName>
</protein>
<feature type="region of interest" description="Disordered" evidence="1">
    <location>
        <begin position="1"/>
        <end position="184"/>
    </location>
</feature>
<organism evidence="2 3">
    <name type="scientific">Pyrenophora teres f. teres</name>
    <dbReference type="NCBI Taxonomy" id="97479"/>
    <lineage>
        <taxon>Eukaryota</taxon>
        <taxon>Fungi</taxon>
        <taxon>Dikarya</taxon>
        <taxon>Ascomycota</taxon>
        <taxon>Pezizomycotina</taxon>
        <taxon>Dothideomycetes</taxon>
        <taxon>Pleosporomycetidae</taxon>
        <taxon>Pleosporales</taxon>
        <taxon>Pleosporineae</taxon>
        <taxon>Pleosporaceae</taxon>
        <taxon>Pyrenophora</taxon>
    </lineage>
</organism>
<accession>A0A6S6VK31</accession>
<feature type="compositionally biased region" description="Acidic residues" evidence="1">
    <location>
        <begin position="95"/>
        <end position="107"/>
    </location>
</feature>
<feature type="compositionally biased region" description="Low complexity" evidence="1">
    <location>
        <begin position="140"/>
        <end position="151"/>
    </location>
</feature>
<evidence type="ECO:0000256" key="1">
    <source>
        <dbReference type="SAM" id="MobiDB-lite"/>
    </source>
</evidence>
<evidence type="ECO:0000313" key="2">
    <source>
        <dbReference type="EMBL" id="CAE7012961.1"/>
    </source>
</evidence>
<sequence length="383" mass="41312">MATHITPRLPVSPPSSPMRPETAKCTIRAIPPSPSPSTSPLSQTEASGLNYADTGARDSNTLAVRQAAMGQPRSDGLGKSVPGGEAVGSATANEEGGDTSSDSEVEYPDTPTPMTTWQKRSAYLDLGTPTPPSVTNSNGPSKPRSKASSSSLRQGAAPVPLLPVRPMHPMQETTQDEAYKQRKELEHDIVQFNNESRAQGIATELQRFKRSGEDAAVVTKNAYKLQPRHPDHPPPTEITRRPLPPPGRVPPPIPPPQPRRVPPPVPAPAAHPAVDICGRMPYHTSIENQAHAYAAGQGHRPFFSRASATSNATIASHQAVFNTPGRDEFERKKITLEADEGPFAHAISMRDLNQSRRVINDEVEARAPAKDWKEEMMCGCVAM</sequence>
<gene>
    <name evidence="2" type="ORF">PTTW11_02431</name>
</gene>
<proteinExistence type="predicted"/>
<evidence type="ECO:0000313" key="3">
    <source>
        <dbReference type="Proteomes" id="UP000472372"/>
    </source>
</evidence>
<feature type="compositionally biased region" description="Basic and acidic residues" evidence="1">
    <location>
        <begin position="228"/>
        <end position="240"/>
    </location>
</feature>
<reference evidence="2" key="1">
    <citation type="submission" date="2021-02" db="EMBL/GenBank/DDBJ databases">
        <authorList>
            <person name="Syme A R."/>
            <person name="Syme A R."/>
            <person name="Moolhuijzen P."/>
        </authorList>
    </citation>
    <scope>NUCLEOTIDE SEQUENCE</scope>
    <source>
        <strain evidence="2">W1-1</strain>
    </source>
</reference>
<dbReference type="AlphaFoldDB" id="A0A6S6VK31"/>